<comment type="caution">
    <text evidence="1">The sequence shown here is derived from an EMBL/GenBank/DDBJ whole genome shotgun (WGS) entry which is preliminary data.</text>
</comment>
<dbReference type="InterPro" id="IPR010282">
    <property type="entry name" value="Uncharacterised_HutD/Ves"/>
</dbReference>
<gene>
    <name evidence="1" type="ORF">ACFQS9_23450</name>
</gene>
<evidence type="ECO:0000313" key="2">
    <source>
        <dbReference type="Proteomes" id="UP001596484"/>
    </source>
</evidence>
<dbReference type="EMBL" id="JBHTCS010000028">
    <property type="protein sequence ID" value="MFC7450858.1"/>
    <property type="molecule type" value="Genomic_DNA"/>
</dbReference>
<dbReference type="Pfam" id="PF05962">
    <property type="entry name" value="HutD"/>
    <property type="match status" value="1"/>
</dbReference>
<dbReference type="SUPFAM" id="SSF51182">
    <property type="entry name" value="RmlC-like cupins"/>
    <property type="match status" value="1"/>
</dbReference>
<accession>A0ABW2S4U3</accession>
<proteinExistence type="predicted"/>
<dbReference type="InterPro" id="IPR011051">
    <property type="entry name" value="RmlC_Cupin_sf"/>
</dbReference>
<evidence type="ECO:0000313" key="1">
    <source>
        <dbReference type="EMBL" id="MFC7450858.1"/>
    </source>
</evidence>
<reference evidence="2" key="1">
    <citation type="journal article" date="2019" name="Int. J. Syst. Evol. Microbiol.">
        <title>The Global Catalogue of Microorganisms (GCM) 10K type strain sequencing project: providing services to taxonomists for standard genome sequencing and annotation.</title>
        <authorList>
            <consortium name="The Broad Institute Genomics Platform"/>
            <consortium name="The Broad Institute Genome Sequencing Center for Infectious Disease"/>
            <person name="Wu L."/>
            <person name="Ma J."/>
        </authorList>
    </citation>
    <scope>NUCLEOTIDE SEQUENCE [LARGE SCALE GENOMIC DNA]</scope>
    <source>
        <strain evidence="2">ICMP 19430</strain>
    </source>
</reference>
<name>A0ABW2S4U3_9NOCA</name>
<keyword evidence="2" id="KW-1185">Reference proteome</keyword>
<dbReference type="RefSeq" id="WP_378408952.1">
    <property type="nucleotide sequence ID" value="NZ_JBHTCS010000028.1"/>
</dbReference>
<dbReference type="Proteomes" id="UP001596484">
    <property type="component" value="Unassembled WGS sequence"/>
</dbReference>
<sequence>MMNRTSGETEYGTTSFRTAASDRRVVPWLNGRGTTQVVAATDQWRVSIAEEPTESRFSVIDGVDRLITPIGSVSLELIGPSFVSPPGSVDAVTVVRHVVEPLHTLAFPGEWAPASRASSRTRALNVMGRRGEVDMSVEIGPSEIPDRSGSVRICLDLVTEDALIVPPGELMPPVPPRRCAIISISRTGPQALRVSSTD</sequence>
<dbReference type="InterPro" id="IPR014710">
    <property type="entry name" value="RmlC-like_jellyroll"/>
</dbReference>
<organism evidence="1 2">
    <name type="scientific">Rhodococcus daqingensis</name>
    <dbReference type="NCBI Taxonomy" id="2479363"/>
    <lineage>
        <taxon>Bacteria</taxon>
        <taxon>Bacillati</taxon>
        <taxon>Actinomycetota</taxon>
        <taxon>Actinomycetes</taxon>
        <taxon>Mycobacteriales</taxon>
        <taxon>Nocardiaceae</taxon>
        <taxon>Rhodococcus</taxon>
    </lineage>
</organism>
<dbReference type="Gene3D" id="2.60.120.10">
    <property type="entry name" value="Jelly Rolls"/>
    <property type="match status" value="1"/>
</dbReference>
<protein>
    <submittedName>
        <fullName evidence="1">HutD family protein</fullName>
    </submittedName>
</protein>